<dbReference type="AlphaFoldDB" id="X1GYU9"/>
<dbReference type="GO" id="GO:0006508">
    <property type="term" value="P:proteolysis"/>
    <property type="evidence" value="ECO:0007669"/>
    <property type="project" value="UniProtKB-KW"/>
</dbReference>
<feature type="transmembrane region" description="Helical" evidence="10">
    <location>
        <begin position="173"/>
        <end position="192"/>
    </location>
</feature>
<evidence type="ECO:0000313" key="13">
    <source>
        <dbReference type="EMBL" id="GAH63081.1"/>
    </source>
</evidence>
<dbReference type="InterPro" id="IPR004387">
    <property type="entry name" value="Pept_M50_Zn"/>
</dbReference>
<sequence>DLIVGQVVVEEVAIDSPAAGAGIESGDVFLRIDGKAVHNVGDVYRYIQLNLGKEVSILVKHSDLTTEEIQIIPRWKPPEDQGAIGVVVSMPHLITIRQHQPFWKAIPLGVGACIETFVLFKNAIISMIIGTAPVQLTGPVGIAQITGEVAKAGLSPLLELAAFISINLAIINLFPLPALDGGRIVFVLLEWVRRGKRISPKTEGLVHFIGFAMLMGVIIVITYQDIIRIISGGSLIP</sequence>
<feature type="domain" description="PDZ" evidence="12">
    <location>
        <begin position="8"/>
        <end position="60"/>
    </location>
</feature>
<dbReference type="InterPro" id="IPR008915">
    <property type="entry name" value="Peptidase_M50"/>
</dbReference>
<gene>
    <name evidence="13" type="ORF">S03H2_53940</name>
</gene>
<feature type="non-terminal residue" evidence="13">
    <location>
        <position position="1"/>
    </location>
</feature>
<evidence type="ECO:0000256" key="2">
    <source>
        <dbReference type="ARBA" id="ARBA00004141"/>
    </source>
</evidence>
<keyword evidence="6" id="KW-0862">Zinc</keyword>
<dbReference type="SUPFAM" id="SSF50156">
    <property type="entry name" value="PDZ domain-like"/>
    <property type="match status" value="1"/>
</dbReference>
<evidence type="ECO:0000256" key="10">
    <source>
        <dbReference type="SAM" id="Phobius"/>
    </source>
</evidence>
<evidence type="ECO:0000256" key="4">
    <source>
        <dbReference type="ARBA" id="ARBA00022692"/>
    </source>
</evidence>
<evidence type="ECO:0000256" key="3">
    <source>
        <dbReference type="ARBA" id="ARBA00022670"/>
    </source>
</evidence>
<comment type="cofactor">
    <cofactor evidence="1">
        <name>Zn(2+)</name>
        <dbReference type="ChEBI" id="CHEBI:29105"/>
    </cofactor>
</comment>
<evidence type="ECO:0000256" key="7">
    <source>
        <dbReference type="ARBA" id="ARBA00022989"/>
    </source>
</evidence>
<organism evidence="13">
    <name type="scientific">marine sediment metagenome</name>
    <dbReference type="NCBI Taxonomy" id="412755"/>
    <lineage>
        <taxon>unclassified sequences</taxon>
        <taxon>metagenomes</taxon>
        <taxon>ecological metagenomes</taxon>
    </lineage>
</organism>
<comment type="subcellular location">
    <subcellularLocation>
        <location evidence="2">Membrane</location>
        <topology evidence="2">Multi-pass membrane protein</topology>
    </subcellularLocation>
</comment>
<keyword evidence="5" id="KW-0378">Hydrolase</keyword>
<proteinExistence type="predicted"/>
<evidence type="ECO:0000256" key="1">
    <source>
        <dbReference type="ARBA" id="ARBA00001947"/>
    </source>
</evidence>
<dbReference type="EMBL" id="BARU01034356">
    <property type="protein sequence ID" value="GAH63081.1"/>
    <property type="molecule type" value="Genomic_DNA"/>
</dbReference>
<dbReference type="InterPro" id="IPR036034">
    <property type="entry name" value="PDZ_sf"/>
</dbReference>
<dbReference type="InterPro" id="IPR041489">
    <property type="entry name" value="PDZ_6"/>
</dbReference>
<dbReference type="GO" id="GO:0016020">
    <property type="term" value="C:membrane"/>
    <property type="evidence" value="ECO:0007669"/>
    <property type="project" value="UniProtKB-SubCell"/>
</dbReference>
<keyword evidence="7 10" id="KW-1133">Transmembrane helix</keyword>
<feature type="transmembrane region" description="Helical" evidence="10">
    <location>
        <begin position="204"/>
        <end position="223"/>
    </location>
</feature>
<comment type="caution">
    <text evidence="13">The sequence shown here is derived from an EMBL/GenBank/DDBJ whole genome shotgun (WGS) entry which is preliminary data.</text>
</comment>
<evidence type="ECO:0000259" key="11">
    <source>
        <dbReference type="Pfam" id="PF02163"/>
    </source>
</evidence>
<keyword evidence="4 10" id="KW-0812">Transmembrane</keyword>
<dbReference type="Gene3D" id="2.30.42.10">
    <property type="match status" value="1"/>
</dbReference>
<evidence type="ECO:0008006" key="14">
    <source>
        <dbReference type="Google" id="ProtNLM"/>
    </source>
</evidence>
<dbReference type="PANTHER" id="PTHR42837">
    <property type="entry name" value="REGULATOR OF SIGMA-E PROTEASE RSEP"/>
    <property type="match status" value="1"/>
</dbReference>
<dbReference type="PANTHER" id="PTHR42837:SF2">
    <property type="entry name" value="MEMBRANE METALLOPROTEASE ARASP2, CHLOROPLASTIC-RELATED"/>
    <property type="match status" value="1"/>
</dbReference>
<name>X1GYU9_9ZZZZ</name>
<evidence type="ECO:0000256" key="8">
    <source>
        <dbReference type="ARBA" id="ARBA00023049"/>
    </source>
</evidence>
<reference evidence="13" key="1">
    <citation type="journal article" date="2014" name="Front. Microbiol.">
        <title>High frequency of phylogenetically diverse reductive dehalogenase-homologous genes in deep subseafloor sedimentary metagenomes.</title>
        <authorList>
            <person name="Kawai M."/>
            <person name="Futagami T."/>
            <person name="Toyoda A."/>
            <person name="Takaki Y."/>
            <person name="Nishi S."/>
            <person name="Hori S."/>
            <person name="Arai W."/>
            <person name="Tsubouchi T."/>
            <person name="Morono Y."/>
            <person name="Uchiyama I."/>
            <person name="Ito T."/>
            <person name="Fujiyama A."/>
            <person name="Inagaki F."/>
            <person name="Takami H."/>
        </authorList>
    </citation>
    <scope>NUCLEOTIDE SEQUENCE</scope>
    <source>
        <strain evidence="13">Expedition CK06-06</strain>
    </source>
</reference>
<dbReference type="GO" id="GO:0004222">
    <property type="term" value="F:metalloendopeptidase activity"/>
    <property type="evidence" value="ECO:0007669"/>
    <property type="project" value="InterPro"/>
</dbReference>
<keyword evidence="3" id="KW-0645">Protease</keyword>
<feature type="domain" description="Peptidase M50" evidence="11">
    <location>
        <begin position="94"/>
        <end position="216"/>
    </location>
</feature>
<accession>X1GYU9</accession>
<protein>
    <recommendedName>
        <fullName evidence="14">PDZ domain-containing protein</fullName>
    </recommendedName>
</protein>
<evidence type="ECO:0000256" key="6">
    <source>
        <dbReference type="ARBA" id="ARBA00022833"/>
    </source>
</evidence>
<evidence type="ECO:0000256" key="5">
    <source>
        <dbReference type="ARBA" id="ARBA00022801"/>
    </source>
</evidence>
<evidence type="ECO:0000256" key="9">
    <source>
        <dbReference type="ARBA" id="ARBA00023136"/>
    </source>
</evidence>
<keyword evidence="8" id="KW-0482">Metalloprotease</keyword>
<evidence type="ECO:0000259" key="12">
    <source>
        <dbReference type="Pfam" id="PF17820"/>
    </source>
</evidence>
<dbReference type="Pfam" id="PF17820">
    <property type="entry name" value="PDZ_6"/>
    <property type="match status" value="1"/>
</dbReference>
<dbReference type="Pfam" id="PF02163">
    <property type="entry name" value="Peptidase_M50"/>
    <property type="match status" value="1"/>
</dbReference>
<keyword evidence="9 10" id="KW-0472">Membrane</keyword>